<dbReference type="AlphaFoldDB" id="A0ABD0T5F3"/>
<reference evidence="3 4" key="1">
    <citation type="submission" date="2024-06" db="EMBL/GenBank/DDBJ databases">
        <title>A chromosome-level genome assembly of beet webworm, Loxostege sticticalis.</title>
        <authorList>
            <person name="Zhang Y."/>
        </authorList>
    </citation>
    <scope>NUCLEOTIDE SEQUENCE [LARGE SCALE GENOMIC DNA]</scope>
    <source>
        <strain evidence="3">AQ028</strain>
        <tissue evidence="3">Male pupae</tissue>
    </source>
</reference>
<evidence type="ECO:0000313" key="3">
    <source>
        <dbReference type="EMBL" id="KAL0832691.1"/>
    </source>
</evidence>
<feature type="region of interest" description="Disordered" evidence="1">
    <location>
        <begin position="214"/>
        <end position="235"/>
    </location>
</feature>
<feature type="transmembrane region" description="Helical" evidence="2">
    <location>
        <begin position="76"/>
        <end position="100"/>
    </location>
</feature>
<proteinExistence type="predicted"/>
<dbReference type="InterPro" id="IPR032055">
    <property type="entry name" value="TMEM72"/>
</dbReference>
<protein>
    <submittedName>
        <fullName evidence="3">Uncharacterized protein</fullName>
    </submittedName>
</protein>
<evidence type="ECO:0000313" key="4">
    <source>
        <dbReference type="Proteomes" id="UP001549921"/>
    </source>
</evidence>
<feature type="transmembrane region" description="Helical" evidence="2">
    <location>
        <begin position="49"/>
        <end position="70"/>
    </location>
</feature>
<dbReference type="Proteomes" id="UP001549921">
    <property type="component" value="Unassembled WGS sequence"/>
</dbReference>
<dbReference type="PANTHER" id="PTHR28474:SF1">
    <property type="entry name" value="TRANSMEMBRANE PROTEIN 72"/>
    <property type="match status" value="1"/>
</dbReference>
<evidence type="ECO:0000256" key="2">
    <source>
        <dbReference type="SAM" id="Phobius"/>
    </source>
</evidence>
<dbReference type="EMBL" id="JBEDNZ010000010">
    <property type="protein sequence ID" value="KAL0832691.1"/>
    <property type="molecule type" value="Genomic_DNA"/>
</dbReference>
<name>A0ABD0T5F3_LOXSC</name>
<organism evidence="3 4">
    <name type="scientific">Loxostege sticticalis</name>
    <name type="common">Beet webworm moth</name>
    <dbReference type="NCBI Taxonomy" id="481309"/>
    <lineage>
        <taxon>Eukaryota</taxon>
        <taxon>Metazoa</taxon>
        <taxon>Ecdysozoa</taxon>
        <taxon>Arthropoda</taxon>
        <taxon>Hexapoda</taxon>
        <taxon>Insecta</taxon>
        <taxon>Pterygota</taxon>
        <taxon>Neoptera</taxon>
        <taxon>Endopterygota</taxon>
        <taxon>Lepidoptera</taxon>
        <taxon>Glossata</taxon>
        <taxon>Ditrysia</taxon>
        <taxon>Pyraloidea</taxon>
        <taxon>Crambidae</taxon>
        <taxon>Pyraustinae</taxon>
        <taxon>Loxostege</taxon>
    </lineage>
</organism>
<keyword evidence="2" id="KW-0812">Transmembrane</keyword>
<gene>
    <name evidence="3" type="ORF">ABMA28_000877</name>
</gene>
<sequence length="235" mass="25848">MSIDSECASSLQDRDNRSNHSCRMRRVLERPPKSVASFLWDWLQPFARLWGLITAVVMSGAGAELVVLGYEVAPALLVGAAVVLILETMWAVALFVDLLARRGEYTLSLRCWDFMRWSCARARAPFYACGATALLFSHLTLLATSAGGMLLVLATLRAVVPFSPFATHGRHTPRAGSSLISQHDSPLPSVFYNAAHSSEDARSEEMTVLDVKTTMPMEDGERSRPVTPKQPLLEL</sequence>
<dbReference type="Pfam" id="PF16054">
    <property type="entry name" value="TMEM72"/>
    <property type="match status" value="1"/>
</dbReference>
<comment type="caution">
    <text evidence="3">The sequence shown here is derived from an EMBL/GenBank/DDBJ whole genome shotgun (WGS) entry which is preliminary data.</text>
</comment>
<keyword evidence="2" id="KW-0472">Membrane</keyword>
<keyword evidence="2" id="KW-1133">Transmembrane helix</keyword>
<evidence type="ECO:0000256" key="1">
    <source>
        <dbReference type="SAM" id="MobiDB-lite"/>
    </source>
</evidence>
<accession>A0ABD0T5F3</accession>
<dbReference type="PANTHER" id="PTHR28474">
    <property type="entry name" value="TRANSMEMBRANE PROTEIN 72"/>
    <property type="match status" value="1"/>
</dbReference>